<evidence type="ECO:0000259" key="2">
    <source>
        <dbReference type="PROSITE" id="PS50883"/>
    </source>
</evidence>
<feature type="domain" description="PAC" evidence="1">
    <location>
        <begin position="216"/>
        <end position="269"/>
    </location>
</feature>
<dbReference type="Gene3D" id="3.20.20.450">
    <property type="entry name" value="EAL domain"/>
    <property type="match status" value="1"/>
</dbReference>
<dbReference type="PANTHER" id="PTHR44757">
    <property type="entry name" value="DIGUANYLATE CYCLASE DGCP"/>
    <property type="match status" value="1"/>
</dbReference>
<sequence length="781" mass="87353">MTEDRSEFWSKSGIATAAIEGSAVAMAALDVFSLKIRAVNDSFKAIAQGSDLVGANILDWVHTDDRPVLQSLLSTAEKKGKPLTREIRFGPRPDGPWRWMLCSNKPLRPEHEGRKALSLLSCTDINAQKLRELEANERAHRWDYALVSSGLGVWDHDYRRGQFFYSQTWLTMRGYPGGGPQPFGSTEEWLQLVHPDDRDFVAKAIERQKTGDPQYMNFEYRERHADGHWIWIECRGDAVSSFSDHKPARIVGTDRDITDRKNAEMLLSRTRQRLELALSTSRIGVFEYNPETGLVIADKRICEIYGFGEEAETYHASRLGAIADPDDLNRIRTALHSLKPGDPPVSDEFKIYREDDGSVRHVRALMTMRIDDEGQQNILGINWDVTEEVRLRQDLITAKQLAEARNFELDRAKSDIEQAALHDYLTGLPNRRFLDDELSRRVEMAPTTAGKIALMHIDIDDFKAVNDSYGHGAGDAVLRHAAQVLLSVSRHNDFVARVGGDEFAFICSYTNGAAGLEQVAKRMLLELSKPLEVGEHRIRIGACVGIVTADACEDLSAGSLMKNSDLALKLAKQQGKNRIAFYSADLKSAVAANRTPVDRLMQAVEQCDFIPFYQPQFDAKTLRLTGIETLARWRHADGSFGQPSEFMPLAETLNLMNMIDTSILAQATSDFRRWSDLGLDPPGISLNLSPRRLSDPALVSALEEFELPAGKLTFELLESIFLDEPDDISAYNLKQLRRLGICIDVDDFGTGYTSISGLLKVAPNGLKIARELVLPLPHSPD</sequence>
<dbReference type="CDD" id="cd01949">
    <property type="entry name" value="GGDEF"/>
    <property type="match status" value="1"/>
</dbReference>
<evidence type="ECO:0000259" key="3">
    <source>
        <dbReference type="PROSITE" id="PS50887"/>
    </source>
</evidence>
<dbReference type="eggNOG" id="COG5001">
    <property type="taxonomic scope" value="Bacteria"/>
</dbReference>
<dbReference type="GO" id="GO:0071111">
    <property type="term" value="F:cyclic-guanylate-specific phosphodiesterase activity"/>
    <property type="evidence" value="ECO:0007669"/>
    <property type="project" value="UniProtKB-EC"/>
</dbReference>
<dbReference type="InterPro" id="IPR000700">
    <property type="entry name" value="PAS-assoc_C"/>
</dbReference>
<dbReference type="KEGG" id="mmed:Mame_03456"/>
<evidence type="ECO:0000259" key="1">
    <source>
        <dbReference type="PROSITE" id="PS50113"/>
    </source>
</evidence>
<dbReference type="CDD" id="cd01948">
    <property type="entry name" value="EAL"/>
    <property type="match status" value="1"/>
</dbReference>
<protein>
    <submittedName>
        <fullName evidence="4">Cyclic di-GMP phosphodiesterase Gmr</fullName>
        <ecNumber evidence="4">3.1.4.52</ecNumber>
    </submittedName>
</protein>
<dbReference type="Pfam" id="PF08447">
    <property type="entry name" value="PAS_3"/>
    <property type="match status" value="2"/>
</dbReference>
<feature type="domain" description="PAC" evidence="1">
    <location>
        <begin position="345"/>
        <end position="397"/>
    </location>
</feature>
<dbReference type="SMART" id="SM00052">
    <property type="entry name" value="EAL"/>
    <property type="match status" value="1"/>
</dbReference>
<dbReference type="SUPFAM" id="SSF55073">
    <property type="entry name" value="Nucleotide cyclase"/>
    <property type="match status" value="1"/>
</dbReference>
<dbReference type="PROSITE" id="PS50887">
    <property type="entry name" value="GGDEF"/>
    <property type="match status" value="1"/>
</dbReference>
<name>A0A1U9Z509_9HYPH</name>
<dbReference type="SUPFAM" id="SSF141868">
    <property type="entry name" value="EAL domain-like"/>
    <property type="match status" value="1"/>
</dbReference>
<dbReference type="SMART" id="SM00086">
    <property type="entry name" value="PAC"/>
    <property type="match status" value="3"/>
</dbReference>
<dbReference type="InterPro" id="IPR001633">
    <property type="entry name" value="EAL_dom"/>
</dbReference>
<dbReference type="InterPro" id="IPR000160">
    <property type="entry name" value="GGDEF_dom"/>
</dbReference>
<dbReference type="InterPro" id="IPR035965">
    <property type="entry name" value="PAS-like_dom_sf"/>
</dbReference>
<dbReference type="Proteomes" id="UP000191135">
    <property type="component" value="Chromosome"/>
</dbReference>
<dbReference type="Pfam" id="PF00990">
    <property type="entry name" value="GGDEF"/>
    <property type="match status" value="1"/>
</dbReference>
<dbReference type="InterPro" id="IPR052155">
    <property type="entry name" value="Biofilm_reg_signaling"/>
</dbReference>
<dbReference type="InterPro" id="IPR029787">
    <property type="entry name" value="Nucleotide_cyclase"/>
</dbReference>
<dbReference type="Pfam" id="PF00563">
    <property type="entry name" value="EAL"/>
    <property type="match status" value="1"/>
</dbReference>
<dbReference type="AlphaFoldDB" id="A0A1U9Z509"/>
<dbReference type="eggNOG" id="COG2202">
    <property type="taxonomic scope" value="Bacteria"/>
</dbReference>
<reference evidence="4 5" key="1">
    <citation type="submission" date="2017-03" db="EMBL/GenBank/DDBJ databases">
        <title>Foreign affairs: Plasmid Transfer between Roseobacters and Rhizobia.</title>
        <authorList>
            <person name="Bartling P."/>
            <person name="Bunk B."/>
            <person name="Overmann J."/>
            <person name="Brinkmann H."/>
            <person name="Petersen J."/>
        </authorList>
    </citation>
    <scope>NUCLEOTIDE SEQUENCE [LARGE SCALE GENOMIC DNA]</scope>
    <source>
        <strain evidence="4 5">MACL11</strain>
    </source>
</reference>
<dbReference type="EC" id="3.1.4.52" evidence="4"/>
<accession>A0A1U9Z509</accession>
<dbReference type="SMART" id="SM00091">
    <property type="entry name" value="PAS"/>
    <property type="match status" value="3"/>
</dbReference>
<keyword evidence="5" id="KW-1185">Reference proteome</keyword>
<dbReference type="PANTHER" id="PTHR44757:SF2">
    <property type="entry name" value="BIOFILM ARCHITECTURE MAINTENANCE PROTEIN MBAA"/>
    <property type="match status" value="1"/>
</dbReference>
<dbReference type="InterPro" id="IPR043128">
    <property type="entry name" value="Rev_trsase/Diguanyl_cyclase"/>
</dbReference>
<feature type="domain" description="EAL" evidence="2">
    <location>
        <begin position="593"/>
        <end position="781"/>
    </location>
</feature>
<feature type="domain" description="GGDEF" evidence="3">
    <location>
        <begin position="450"/>
        <end position="584"/>
    </location>
</feature>
<dbReference type="PROSITE" id="PS50113">
    <property type="entry name" value="PAC"/>
    <property type="match status" value="2"/>
</dbReference>
<dbReference type="InterPro" id="IPR001610">
    <property type="entry name" value="PAC"/>
</dbReference>
<proteinExistence type="predicted"/>
<dbReference type="Gene3D" id="3.30.450.20">
    <property type="entry name" value="PAS domain"/>
    <property type="match status" value="3"/>
</dbReference>
<dbReference type="InterPro" id="IPR013655">
    <property type="entry name" value="PAS_fold_3"/>
</dbReference>
<dbReference type="CDD" id="cd00130">
    <property type="entry name" value="PAS"/>
    <property type="match status" value="2"/>
</dbReference>
<organism evidence="4 5">
    <name type="scientific">Martelella mediterranea DSM 17316</name>
    <dbReference type="NCBI Taxonomy" id="1122214"/>
    <lineage>
        <taxon>Bacteria</taxon>
        <taxon>Pseudomonadati</taxon>
        <taxon>Pseudomonadota</taxon>
        <taxon>Alphaproteobacteria</taxon>
        <taxon>Hyphomicrobiales</taxon>
        <taxon>Aurantimonadaceae</taxon>
        <taxon>Martelella</taxon>
    </lineage>
</organism>
<dbReference type="SMART" id="SM00267">
    <property type="entry name" value="GGDEF"/>
    <property type="match status" value="1"/>
</dbReference>
<dbReference type="PROSITE" id="PS50883">
    <property type="entry name" value="EAL"/>
    <property type="match status" value="1"/>
</dbReference>
<dbReference type="STRING" id="1122214.Mame_03456"/>
<dbReference type="Gene3D" id="3.30.70.270">
    <property type="match status" value="1"/>
</dbReference>
<dbReference type="NCBIfam" id="TIGR00229">
    <property type="entry name" value="sensory_box"/>
    <property type="match status" value="3"/>
</dbReference>
<gene>
    <name evidence="4" type="primary">gmr_3</name>
    <name evidence="4" type="ORF">Mame_03456</name>
</gene>
<dbReference type="EMBL" id="CP020330">
    <property type="protein sequence ID" value="AQZ52761.1"/>
    <property type="molecule type" value="Genomic_DNA"/>
</dbReference>
<evidence type="ECO:0000313" key="4">
    <source>
        <dbReference type="EMBL" id="AQZ52761.1"/>
    </source>
</evidence>
<dbReference type="NCBIfam" id="TIGR00254">
    <property type="entry name" value="GGDEF"/>
    <property type="match status" value="1"/>
</dbReference>
<evidence type="ECO:0000313" key="5">
    <source>
        <dbReference type="Proteomes" id="UP000191135"/>
    </source>
</evidence>
<dbReference type="SUPFAM" id="SSF55785">
    <property type="entry name" value="PYP-like sensor domain (PAS domain)"/>
    <property type="match status" value="3"/>
</dbReference>
<dbReference type="InterPro" id="IPR000014">
    <property type="entry name" value="PAS"/>
</dbReference>
<keyword evidence="4" id="KW-0378">Hydrolase</keyword>
<dbReference type="InterPro" id="IPR035919">
    <property type="entry name" value="EAL_sf"/>
</dbReference>